<evidence type="ECO:0000256" key="12">
    <source>
        <dbReference type="SAM" id="MobiDB-lite"/>
    </source>
</evidence>
<dbReference type="PANTHER" id="PTHR31961">
    <property type="entry name" value="SENSITIVE TO HIGH EXPRESSION PROTEIN 9, MITOCHONDRIAL"/>
    <property type="match status" value="1"/>
</dbReference>
<dbReference type="KEGG" id="slb:AWJ20_1176"/>
<keyword evidence="2 10" id="KW-0812">Transmembrane</keyword>
<keyword evidence="4 10" id="KW-0809">Transit peptide</keyword>
<comment type="function">
    <text evidence="9">Required for the maintenance of the structure of the mitochondrial inner membrane. Involved in mitochondrial morphology. Causes growth arrest when highly overexpressed.</text>
</comment>
<dbReference type="GeneID" id="30032949"/>
<evidence type="ECO:0000256" key="2">
    <source>
        <dbReference type="ARBA" id="ARBA00022692"/>
    </source>
</evidence>
<dbReference type="RefSeq" id="XP_018735375.1">
    <property type="nucleotide sequence ID" value="XM_018878030.1"/>
</dbReference>
<protein>
    <recommendedName>
        <fullName evidence="10">Sensitive to high expression protein 9, mitochondrial</fullName>
    </recommendedName>
</protein>
<feature type="transmembrane region" description="Helical" evidence="10">
    <location>
        <begin position="294"/>
        <end position="314"/>
    </location>
</feature>
<dbReference type="PANTHER" id="PTHR31961:SF3">
    <property type="entry name" value="SENSITIVE TO HIGH EXPRESSION PROTEIN 9, MITOCHONDRIAL"/>
    <property type="match status" value="1"/>
</dbReference>
<comment type="similarity">
    <text evidence="1 10">Belongs to the SHE9 family.</text>
</comment>
<dbReference type="OrthoDB" id="5595506at2759"/>
<keyword evidence="14" id="KW-1185">Reference proteome</keyword>
<comment type="subunit">
    <text evidence="10">Homooligomer.</text>
</comment>
<organism evidence="13 14">
    <name type="scientific">Sugiyamaella lignohabitans</name>
    <dbReference type="NCBI Taxonomy" id="796027"/>
    <lineage>
        <taxon>Eukaryota</taxon>
        <taxon>Fungi</taxon>
        <taxon>Dikarya</taxon>
        <taxon>Ascomycota</taxon>
        <taxon>Saccharomycotina</taxon>
        <taxon>Dipodascomycetes</taxon>
        <taxon>Dipodascales</taxon>
        <taxon>Trichomonascaceae</taxon>
        <taxon>Sugiyamaella</taxon>
    </lineage>
</organism>
<keyword evidence="5 10" id="KW-1133">Transmembrane helix</keyword>
<evidence type="ECO:0000256" key="4">
    <source>
        <dbReference type="ARBA" id="ARBA00022946"/>
    </source>
</evidence>
<keyword evidence="3 10" id="KW-0999">Mitochondrion inner membrane</keyword>
<evidence type="ECO:0000256" key="5">
    <source>
        <dbReference type="ARBA" id="ARBA00022989"/>
    </source>
</evidence>
<evidence type="ECO:0000256" key="1">
    <source>
        <dbReference type="ARBA" id="ARBA00007472"/>
    </source>
</evidence>
<evidence type="ECO:0000313" key="13">
    <source>
        <dbReference type="EMBL" id="ANB12898.1"/>
    </source>
</evidence>
<reference evidence="13 14" key="1">
    <citation type="submission" date="2016-02" db="EMBL/GenBank/DDBJ databases">
        <title>Complete genome sequence and transcriptome regulation of the pentose utilising yeast Sugiyamaella lignohabitans.</title>
        <authorList>
            <person name="Bellasio M."/>
            <person name="Peymann A."/>
            <person name="Valli M."/>
            <person name="Sipitzky M."/>
            <person name="Graf A."/>
            <person name="Sauer M."/>
            <person name="Marx H."/>
            <person name="Mattanovich D."/>
        </authorList>
    </citation>
    <scope>NUCLEOTIDE SEQUENCE [LARGE SCALE GENOMIC DNA]</scope>
    <source>
        <strain evidence="13 14">CBS 10342</strain>
    </source>
</reference>
<evidence type="ECO:0000256" key="11">
    <source>
        <dbReference type="SAM" id="Coils"/>
    </source>
</evidence>
<feature type="compositionally biased region" description="Polar residues" evidence="12">
    <location>
        <begin position="101"/>
        <end position="119"/>
    </location>
</feature>
<evidence type="ECO:0000256" key="7">
    <source>
        <dbReference type="ARBA" id="ARBA00023128"/>
    </source>
</evidence>
<evidence type="ECO:0000256" key="10">
    <source>
        <dbReference type="RuleBase" id="RU364128"/>
    </source>
</evidence>
<evidence type="ECO:0000256" key="3">
    <source>
        <dbReference type="ARBA" id="ARBA00022792"/>
    </source>
</evidence>
<dbReference type="Pfam" id="PF05546">
    <property type="entry name" value="She9_MDM33"/>
    <property type="match status" value="1"/>
</dbReference>
<keyword evidence="8 10" id="KW-0472">Membrane</keyword>
<comment type="subcellular location">
    <subcellularLocation>
        <location evidence="10">Mitochondrion inner membrane</location>
        <topology evidence="10">Multi-pass membrane protein</topology>
    </subcellularLocation>
</comment>
<dbReference type="EMBL" id="CP014501">
    <property type="protein sequence ID" value="ANB12898.1"/>
    <property type="molecule type" value="Genomic_DNA"/>
</dbReference>
<evidence type="ECO:0000256" key="6">
    <source>
        <dbReference type="ARBA" id="ARBA00023054"/>
    </source>
</evidence>
<keyword evidence="6 11" id="KW-0175">Coiled coil</keyword>
<dbReference type="Proteomes" id="UP000189580">
    <property type="component" value="Chromosome a"/>
</dbReference>
<name>A0A161HLF9_9ASCO</name>
<accession>A0A161HLF9</accession>
<dbReference type="GO" id="GO:0007007">
    <property type="term" value="P:inner mitochondrial membrane organization"/>
    <property type="evidence" value="ECO:0007669"/>
    <property type="project" value="TreeGrafter"/>
</dbReference>
<feature type="compositionally biased region" description="Low complexity" evidence="12">
    <location>
        <begin position="77"/>
        <end position="98"/>
    </location>
</feature>
<keyword evidence="7 10" id="KW-0496">Mitochondrion</keyword>
<dbReference type="AlphaFoldDB" id="A0A161HLF9"/>
<feature type="transmembrane region" description="Helical" evidence="10">
    <location>
        <begin position="420"/>
        <end position="441"/>
    </location>
</feature>
<dbReference type="GO" id="GO:0005743">
    <property type="term" value="C:mitochondrial inner membrane"/>
    <property type="evidence" value="ECO:0007669"/>
    <property type="project" value="UniProtKB-SubCell"/>
</dbReference>
<feature type="region of interest" description="Disordered" evidence="12">
    <location>
        <begin position="44"/>
        <end position="121"/>
    </location>
</feature>
<dbReference type="InterPro" id="IPR008839">
    <property type="entry name" value="MDM33_fungi"/>
</dbReference>
<evidence type="ECO:0000256" key="8">
    <source>
        <dbReference type="ARBA" id="ARBA00023136"/>
    </source>
</evidence>
<evidence type="ECO:0000256" key="9">
    <source>
        <dbReference type="ARBA" id="ARBA00024807"/>
    </source>
</evidence>
<gene>
    <name evidence="13" type="primary">SHE9</name>
    <name evidence="13" type="ORF">AWJ20_1176</name>
</gene>
<sequence length="442" mass="49090">MNRSILQFGLITRLNGSVINNNSILRVKVGPTLIHSTTAYVRWNSSQRDTSERPIKSGSHGGSVSTSNSPPGSIYHTTTNNGTTAGTPTNTNTGTDKTTVVDDSSTAKPRATRTNASSDFTDESVKLKSIKNLPSEEDAKRSDLAKWVGSKMDSLQATMFAAGRTLNDVTGYSSIEALKQSIEDQQEILRQCRIQVRTAKDEYAAAVNQRSNSQREVNELLQRKHQWSNDDLQRFTDLYRSDHENETRVAQAARAADEAERVVEDSQLELTRLIAARYREEQVWSDKIRRASTWGTWGLMGFNVVLFLLVQLGLEPWKRRRLVGSFEEKVQSALVKTTALQEERLKNLEDMLFSTDQPGTHPIVEAADSDILSDIQQNPEHQHNTPLLKENGSLTWSNLYTRVQTGFEQSQVIPVNSVELVSTAGVGAVIGILGTLAVLAFK</sequence>
<feature type="compositionally biased region" description="Polar residues" evidence="12">
    <location>
        <begin position="62"/>
        <end position="71"/>
    </location>
</feature>
<evidence type="ECO:0000313" key="14">
    <source>
        <dbReference type="Proteomes" id="UP000189580"/>
    </source>
</evidence>
<proteinExistence type="inferred from homology"/>
<feature type="coiled-coil region" evidence="11">
    <location>
        <begin position="175"/>
        <end position="276"/>
    </location>
</feature>